<evidence type="ECO:0000313" key="3">
    <source>
        <dbReference type="Proteomes" id="UP001497623"/>
    </source>
</evidence>
<evidence type="ECO:0000313" key="2">
    <source>
        <dbReference type="EMBL" id="CAL4241156.1"/>
    </source>
</evidence>
<evidence type="ECO:0000256" key="1">
    <source>
        <dbReference type="SAM" id="MobiDB-lite"/>
    </source>
</evidence>
<gene>
    <name evidence="2" type="ORF">MNOR_LOCUS40690</name>
</gene>
<comment type="caution">
    <text evidence="2">The sequence shown here is derived from an EMBL/GenBank/DDBJ whole genome shotgun (WGS) entry which is preliminary data.</text>
</comment>
<protein>
    <submittedName>
        <fullName evidence="2">Uncharacterized protein</fullName>
    </submittedName>
</protein>
<feature type="region of interest" description="Disordered" evidence="1">
    <location>
        <begin position="1"/>
        <end position="45"/>
    </location>
</feature>
<proteinExistence type="predicted"/>
<name>A0AAV2SWQ3_MEGNR</name>
<keyword evidence="3" id="KW-1185">Reference proteome</keyword>
<sequence>MPVGTYSYSSQLGTNSVDQQQPVETTRTTARGRVVPGGPTDIASYLPAEDTPEVQEAKEKFFDAFKQQTDLINEVREDGLWSAQPYADYYEDFEDAGQAEQEYEYEEEEGDGGEEDEDEEDEDEEDEEDSDEEDDDESDSSSSSEEDSDEEDSDEEDEDEEEEDEDEEDEEDEEGDEDEEDDDEEDSDEEDSSSSSSSLRKTTMMTLHHHRHHHPLLQKRMVILHFCQCRLSRPFSPNKLPIPQKLKLPRENSLTNIKLS</sequence>
<dbReference type="AlphaFoldDB" id="A0AAV2SWQ3"/>
<feature type="region of interest" description="Disordered" evidence="1">
    <location>
        <begin position="86"/>
        <end position="212"/>
    </location>
</feature>
<feature type="compositionally biased region" description="Acidic residues" evidence="1">
    <location>
        <begin position="89"/>
        <end position="192"/>
    </location>
</feature>
<accession>A0AAV2SWQ3</accession>
<dbReference type="EMBL" id="CAXKWB010129640">
    <property type="protein sequence ID" value="CAL4241156.1"/>
    <property type="molecule type" value="Genomic_DNA"/>
</dbReference>
<reference evidence="2 3" key="1">
    <citation type="submission" date="2024-05" db="EMBL/GenBank/DDBJ databases">
        <authorList>
            <person name="Wallberg A."/>
        </authorList>
    </citation>
    <scope>NUCLEOTIDE SEQUENCE [LARGE SCALE GENOMIC DNA]</scope>
</reference>
<organism evidence="2 3">
    <name type="scientific">Meganyctiphanes norvegica</name>
    <name type="common">Northern krill</name>
    <name type="synonym">Thysanopoda norvegica</name>
    <dbReference type="NCBI Taxonomy" id="48144"/>
    <lineage>
        <taxon>Eukaryota</taxon>
        <taxon>Metazoa</taxon>
        <taxon>Ecdysozoa</taxon>
        <taxon>Arthropoda</taxon>
        <taxon>Crustacea</taxon>
        <taxon>Multicrustacea</taxon>
        <taxon>Malacostraca</taxon>
        <taxon>Eumalacostraca</taxon>
        <taxon>Eucarida</taxon>
        <taxon>Euphausiacea</taxon>
        <taxon>Euphausiidae</taxon>
        <taxon>Meganyctiphanes</taxon>
    </lineage>
</organism>
<feature type="compositionally biased region" description="Polar residues" evidence="1">
    <location>
        <begin position="1"/>
        <end position="29"/>
    </location>
</feature>
<dbReference type="Proteomes" id="UP001497623">
    <property type="component" value="Unassembled WGS sequence"/>
</dbReference>